<comment type="caution">
    <text evidence="2">The sequence shown here is derived from an EMBL/GenBank/DDBJ whole genome shotgun (WGS) entry which is preliminary data.</text>
</comment>
<dbReference type="OMA" id="CHRYQQY"/>
<gene>
    <name evidence="2" type="ORF">ABB37_03935</name>
</gene>
<name>A0A0N0VFV6_LEPPY</name>
<dbReference type="AlphaFoldDB" id="A0A0N0VFV6"/>
<keyword evidence="3" id="KW-1185">Reference proteome</keyword>
<dbReference type="GeneID" id="26904226"/>
<proteinExistence type="predicted"/>
<organism evidence="2 3">
    <name type="scientific">Leptomonas pyrrhocoris</name>
    <name type="common">Firebug parasite</name>
    <dbReference type="NCBI Taxonomy" id="157538"/>
    <lineage>
        <taxon>Eukaryota</taxon>
        <taxon>Discoba</taxon>
        <taxon>Euglenozoa</taxon>
        <taxon>Kinetoplastea</taxon>
        <taxon>Metakinetoplastina</taxon>
        <taxon>Trypanosomatida</taxon>
        <taxon>Trypanosomatidae</taxon>
        <taxon>Leishmaniinae</taxon>
        <taxon>Leptomonas</taxon>
    </lineage>
</organism>
<protein>
    <submittedName>
        <fullName evidence="2">Uncharacterized protein</fullName>
    </submittedName>
</protein>
<dbReference type="Proteomes" id="UP000037923">
    <property type="component" value="Unassembled WGS sequence"/>
</dbReference>
<feature type="region of interest" description="Disordered" evidence="1">
    <location>
        <begin position="535"/>
        <end position="558"/>
    </location>
</feature>
<evidence type="ECO:0000313" key="2">
    <source>
        <dbReference type="EMBL" id="KPA81601.1"/>
    </source>
</evidence>
<evidence type="ECO:0000256" key="1">
    <source>
        <dbReference type="SAM" id="MobiDB-lite"/>
    </source>
</evidence>
<accession>A0A0N0VFV6</accession>
<dbReference type="OrthoDB" id="273207at2759"/>
<sequence>MSATLIQLLQRAANTSKPYNCQDAVLTIKALSALRLHRPEVRTICERACFSLASSPGEVSAPIVIDVVNHLSSMQSSHLLVVQKVLVRRFCELPLRPSRGSSTPSVDPRTAQKAALALIKLGRSPSSEAAVEHVLRLLHTLLLQHAHDVGLHTAYVALYTYSVRYAAQPQWWCAPQPHRPSVVTLAGSIRFLLAHVDVYTHASGSVALQLLHLLLVLPLSSSAPPITASGIAPQHIKDFEAYVSTGAMARAVSGGVYAGFLQAVVEDVCKVSPDRACLLWSGVFAPGNLADVMTVTTEGATALSSSNGLSIRRMNVYDVAKLANAAALTFSALATTLTHASLLAGAHGETVSARDDAEDDGDVMERGQPSLAHFIEGDDARVEAARLCLRVLDSIVLWQQQQLHLPESASASAGTGLFVGHTSPDNVLVASLLHAYAKASRCQHAPPLAVESVTSLLRLVPKLSDTAPMLLSWMLMSLTVIANDEVVNDVSSLSSSGTFLFRQYVHFPSTKRRLRCEVETLYSCLRLMEALSSNVGNDPSKQERPQEVLTESGGGGSDTVAASGFVSYRDWQPEDADESHETTNALLVSVSDLAPLMRETALRLIDANATKAPTVHWEDVDMLLAVLIDVYSSPRASASTRGNDGATEARSFQEALGALQNAVLDFLESTLDEKIKDNAHSFSLRTVRLGLLSSLVANAATKRGDFAERLQMIQLSYTQHLQHAPTTANMDSAMMLQCLALLQRGRPISPASHVLLGVLCGKYQAYVNQCAESAPQLKTVEGIVRVFRRAREAGVKVVYEVSAKKSAAPSVGAKRLFGKADEPALSFPFALCRSEVLTTHAASDLLQLLCGAPLPDAALTDSRARVLHQIASSLLTQLRRTADTNSMIRVLQVSKVATASQCLFPSKGDLVELLHCTEAHTSCLLRGLDSDTQVNAGQTRRAQQASRFLAAVSDSQLFFRLPAAALNESHTLRTNLLKLAQYVERNERKADKAAVLKIKLLCGGVV</sequence>
<dbReference type="VEuPathDB" id="TriTrypDB:LpyrH10_06_3050"/>
<dbReference type="EMBL" id="LGTL01000006">
    <property type="protein sequence ID" value="KPA81601.1"/>
    <property type="molecule type" value="Genomic_DNA"/>
</dbReference>
<dbReference type="RefSeq" id="XP_015660040.1">
    <property type="nucleotide sequence ID" value="XM_015801420.1"/>
</dbReference>
<reference evidence="2 3" key="1">
    <citation type="submission" date="2015-07" db="EMBL/GenBank/DDBJ databases">
        <title>High-quality genome of monoxenous trypanosomatid Leptomonas pyrrhocoris.</title>
        <authorList>
            <person name="Flegontov P."/>
            <person name="Butenko A."/>
            <person name="Firsov S."/>
            <person name="Vlcek C."/>
            <person name="Logacheva M.D."/>
            <person name="Field M."/>
            <person name="Filatov D."/>
            <person name="Flegontova O."/>
            <person name="Gerasimov E."/>
            <person name="Jackson A.P."/>
            <person name="Kelly S."/>
            <person name="Opperdoes F."/>
            <person name="O'Reilly A."/>
            <person name="Votypka J."/>
            <person name="Yurchenko V."/>
            <person name="Lukes J."/>
        </authorList>
    </citation>
    <scope>NUCLEOTIDE SEQUENCE [LARGE SCALE GENOMIC DNA]</scope>
    <source>
        <strain evidence="2">H10</strain>
    </source>
</reference>
<evidence type="ECO:0000313" key="3">
    <source>
        <dbReference type="Proteomes" id="UP000037923"/>
    </source>
</evidence>